<sequence>MDPVMASSTTLSVLSYLRNHVNYALDNNLLAESLFFAERLHFQDRDSADSAFLLALCHLRAYQFQSALECSRAHALDGKHLGCAYIFAQANLELEGYVEGIEALENCKHQWQGTNHWNKHTDTCRQHLPDAAAVYCLLGKLLHRSNHKQRAAGAFMEALRLNPFLWSALVGFCDTRTLSIDPSEVYQPTAEMLASTQMSSSIHLGDSSRASASLSDPLHTEFKSLGDQGKEVQSSNQTTSPYRPHLGNLDQDNVPRAPVRKKGPKAGLTSDPRSFTGRVAAESLTKPRKLENSGKHSDMLSTIPTRGTASRLGQKRTTSGLNTDPIAPTAERRSARLMNQFRDSKIKTSAFSTSKSSRELKKPKPAGSRKPASAQNAATCPNQGILQPQGNESSTSLPTPSEMNIPSHHLILEARNRTEALLWILDLMKLIATGYYHSSLFECTEAIQAYTLIPLSQQDSPWILRQIARAYLELGAYSESATYFENARSKGPTIVRDMDLYSTVLWHLKRELELSALARDLDNTNPMSPETWCATGNAFSLQQDHVNALECFEKSTELDEKFAYGFTLQGHEHQAIGDFEKASHAYSRAIAANKMHYNAWYGLGLVHLTKEQYDHAWQYFDFALKINPNSAILLTHAGITFEKRRNLTTALRYFSRACDKSPDLIFARRKKVEALLQLKNPNGALKELEALKGITNDDNAGLHLLFGLAYRMKHDLRNAVKELTYAHSLAPSNAIIRKELATSCDDTDMDKISSSEDLFQPDSIDSLQIDSD</sequence>
<dbReference type="SUPFAM" id="SSF48452">
    <property type="entry name" value="TPR-like"/>
    <property type="match status" value="2"/>
</dbReference>
<dbReference type="InterPro" id="IPR011990">
    <property type="entry name" value="TPR-like_helical_dom_sf"/>
</dbReference>
<evidence type="ECO:0000313" key="5">
    <source>
        <dbReference type="EMBL" id="PVI02627.1"/>
    </source>
</evidence>
<dbReference type="GO" id="GO:0005680">
    <property type="term" value="C:anaphase-promoting complex"/>
    <property type="evidence" value="ECO:0007669"/>
    <property type="project" value="TreeGrafter"/>
</dbReference>
<dbReference type="GO" id="GO:0005737">
    <property type="term" value="C:cytoplasm"/>
    <property type="evidence" value="ECO:0007669"/>
    <property type="project" value="TreeGrafter"/>
</dbReference>
<feature type="repeat" description="TPR" evidence="3">
    <location>
        <begin position="597"/>
        <end position="630"/>
    </location>
</feature>
<feature type="repeat" description="TPR" evidence="3">
    <location>
        <begin position="132"/>
        <end position="165"/>
    </location>
</feature>
<dbReference type="Pfam" id="PF13181">
    <property type="entry name" value="TPR_8"/>
    <property type="match status" value="1"/>
</dbReference>
<feature type="region of interest" description="Disordered" evidence="4">
    <location>
        <begin position="220"/>
        <end position="402"/>
    </location>
</feature>
<dbReference type="PANTHER" id="PTHR12558:SF13">
    <property type="entry name" value="CELL DIVISION CYCLE PROTEIN 27 HOMOLOG"/>
    <property type="match status" value="1"/>
</dbReference>
<name>A0A2V1DWS6_9PLEO</name>
<gene>
    <name evidence="5" type="ORF">DM02DRAFT_612780</name>
</gene>
<accession>A0A2V1DWS6</accession>
<dbReference type="Pfam" id="PF12895">
    <property type="entry name" value="ANAPC3"/>
    <property type="match status" value="1"/>
</dbReference>
<feature type="repeat" description="TPR" evidence="3">
    <location>
        <begin position="529"/>
        <end position="562"/>
    </location>
</feature>
<evidence type="ECO:0000256" key="4">
    <source>
        <dbReference type="SAM" id="MobiDB-lite"/>
    </source>
</evidence>
<dbReference type="PROSITE" id="PS50005">
    <property type="entry name" value="TPR"/>
    <property type="match status" value="3"/>
</dbReference>
<evidence type="ECO:0000256" key="3">
    <source>
        <dbReference type="PROSITE-ProRule" id="PRU00339"/>
    </source>
</evidence>
<dbReference type="SMART" id="SM00028">
    <property type="entry name" value="TPR"/>
    <property type="match status" value="8"/>
</dbReference>
<evidence type="ECO:0000313" key="6">
    <source>
        <dbReference type="Proteomes" id="UP000244855"/>
    </source>
</evidence>
<dbReference type="OrthoDB" id="329563at2759"/>
<dbReference type="GO" id="GO:0007091">
    <property type="term" value="P:metaphase/anaphase transition of mitotic cell cycle"/>
    <property type="evidence" value="ECO:0007669"/>
    <property type="project" value="TreeGrafter"/>
</dbReference>
<comment type="similarity">
    <text evidence="2">Belongs to the APC3/CDC27 family.</text>
</comment>
<keyword evidence="6" id="KW-1185">Reference proteome</keyword>
<dbReference type="STRING" id="97972.A0A2V1DWS6"/>
<evidence type="ECO:0000256" key="1">
    <source>
        <dbReference type="ARBA" id="ARBA00022803"/>
    </source>
</evidence>
<feature type="compositionally biased region" description="Basic and acidic residues" evidence="4">
    <location>
        <begin position="288"/>
        <end position="298"/>
    </location>
</feature>
<keyword evidence="1 3" id="KW-0802">TPR repeat</keyword>
<feature type="compositionally biased region" description="Polar residues" evidence="4">
    <location>
        <begin position="231"/>
        <end position="241"/>
    </location>
</feature>
<organism evidence="5 6">
    <name type="scientific">Periconia macrospinosa</name>
    <dbReference type="NCBI Taxonomy" id="97972"/>
    <lineage>
        <taxon>Eukaryota</taxon>
        <taxon>Fungi</taxon>
        <taxon>Dikarya</taxon>
        <taxon>Ascomycota</taxon>
        <taxon>Pezizomycotina</taxon>
        <taxon>Dothideomycetes</taxon>
        <taxon>Pleosporomycetidae</taxon>
        <taxon>Pleosporales</taxon>
        <taxon>Massarineae</taxon>
        <taxon>Periconiaceae</taxon>
        <taxon>Periconia</taxon>
    </lineage>
</organism>
<feature type="compositionally biased region" description="Polar residues" evidence="4">
    <location>
        <begin position="299"/>
        <end position="308"/>
    </location>
</feature>
<dbReference type="GO" id="GO:0031145">
    <property type="term" value="P:anaphase-promoting complex-dependent catabolic process"/>
    <property type="evidence" value="ECO:0007669"/>
    <property type="project" value="TreeGrafter"/>
</dbReference>
<dbReference type="InterPro" id="IPR019734">
    <property type="entry name" value="TPR_rpt"/>
</dbReference>
<reference evidence="5 6" key="1">
    <citation type="journal article" date="2018" name="Sci. Rep.">
        <title>Comparative genomics provides insights into the lifestyle and reveals functional heterogeneity of dark septate endophytic fungi.</title>
        <authorList>
            <person name="Knapp D.G."/>
            <person name="Nemeth J.B."/>
            <person name="Barry K."/>
            <person name="Hainaut M."/>
            <person name="Henrissat B."/>
            <person name="Johnson J."/>
            <person name="Kuo A."/>
            <person name="Lim J.H.P."/>
            <person name="Lipzen A."/>
            <person name="Nolan M."/>
            <person name="Ohm R.A."/>
            <person name="Tamas L."/>
            <person name="Grigoriev I.V."/>
            <person name="Spatafora J.W."/>
            <person name="Nagy L.G."/>
            <person name="Kovacs G.M."/>
        </authorList>
    </citation>
    <scope>NUCLEOTIDE SEQUENCE [LARGE SCALE GENOMIC DNA]</scope>
    <source>
        <strain evidence="5 6">DSE2036</strain>
    </source>
</reference>
<dbReference type="Gene3D" id="1.25.40.10">
    <property type="entry name" value="Tetratricopeptide repeat domain"/>
    <property type="match status" value="4"/>
</dbReference>
<dbReference type="GO" id="GO:0016567">
    <property type="term" value="P:protein ubiquitination"/>
    <property type="evidence" value="ECO:0007669"/>
    <property type="project" value="TreeGrafter"/>
</dbReference>
<dbReference type="AlphaFoldDB" id="A0A2V1DWS6"/>
<dbReference type="EMBL" id="KZ805340">
    <property type="protein sequence ID" value="PVI02627.1"/>
    <property type="molecule type" value="Genomic_DNA"/>
</dbReference>
<evidence type="ECO:0000256" key="2">
    <source>
        <dbReference type="ARBA" id="ARBA00038210"/>
    </source>
</evidence>
<protein>
    <submittedName>
        <fullName evidence="5">TPR-like protein</fullName>
    </submittedName>
</protein>
<dbReference type="Pfam" id="PF13432">
    <property type="entry name" value="TPR_16"/>
    <property type="match status" value="1"/>
</dbReference>
<feature type="compositionally biased region" description="Polar residues" evidence="4">
    <location>
        <begin position="373"/>
        <end position="402"/>
    </location>
</feature>
<dbReference type="PROSITE" id="PS50293">
    <property type="entry name" value="TPR_REGION"/>
    <property type="match status" value="1"/>
</dbReference>
<dbReference type="GO" id="GO:0051301">
    <property type="term" value="P:cell division"/>
    <property type="evidence" value="ECO:0007669"/>
    <property type="project" value="TreeGrafter"/>
</dbReference>
<dbReference type="Proteomes" id="UP000244855">
    <property type="component" value="Unassembled WGS sequence"/>
</dbReference>
<dbReference type="PANTHER" id="PTHR12558">
    <property type="entry name" value="CELL DIVISION CYCLE 16,23,27"/>
    <property type="match status" value="1"/>
</dbReference>
<proteinExistence type="inferred from homology"/>
<feature type="compositionally biased region" description="Basic and acidic residues" evidence="4">
    <location>
        <begin position="220"/>
        <end position="230"/>
    </location>
</feature>